<dbReference type="Gene3D" id="1.10.287.130">
    <property type="match status" value="1"/>
</dbReference>
<accession>A0A0D0KB13</accession>
<evidence type="ECO:0000256" key="3">
    <source>
        <dbReference type="ARBA" id="ARBA00022553"/>
    </source>
</evidence>
<comment type="caution">
    <text evidence="10">The sequence shown here is derived from an EMBL/GenBank/DDBJ whole genome shotgun (WGS) entry which is preliminary data.</text>
</comment>
<dbReference type="InterPro" id="IPR011006">
    <property type="entry name" value="CheY-like_superfamily"/>
</dbReference>
<dbReference type="InterPro" id="IPR036890">
    <property type="entry name" value="HATPase_C_sf"/>
</dbReference>
<dbReference type="CDD" id="cd00130">
    <property type="entry name" value="PAS"/>
    <property type="match status" value="1"/>
</dbReference>
<gene>
    <name evidence="10" type="ORF">RU08_02460</name>
</gene>
<evidence type="ECO:0000313" key="10">
    <source>
        <dbReference type="EMBL" id="KIQ06072.1"/>
    </source>
</evidence>
<reference evidence="10 11" key="1">
    <citation type="submission" date="2014-12" db="EMBL/GenBank/DDBJ databases">
        <title>16Stimator: statistical estimation of ribosomal gene copy numbers from draft genome assemblies.</title>
        <authorList>
            <person name="Perisin M.A."/>
            <person name="Vetter M."/>
            <person name="Gilbert J.A."/>
            <person name="Bergelson J."/>
        </authorList>
    </citation>
    <scope>NUCLEOTIDE SEQUENCE [LARGE SCALE GENOMIC DNA]</scope>
    <source>
        <strain evidence="10 11">MEJ086</strain>
    </source>
</reference>
<dbReference type="InterPro" id="IPR003661">
    <property type="entry name" value="HisK_dim/P_dom"/>
</dbReference>
<evidence type="ECO:0000256" key="5">
    <source>
        <dbReference type="PROSITE-ProRule" id="PRU00169"/>
    </source>
</evidence>
<feature type="domain" description="Response regulatory" evidence="7">
    <location>
        <begin position="727"/>
        <end position="838"/>
    </location>
</feature>
<evidence type="ECO:0000259" key="7">
    <source>
        <dbReference type="PROSITE" id="PS50110"/>
    </source>
</evidence>
<dbReference type="PROSITE" id="PS50109">
    <property type="entry name" value="HIS_KIN"/>
    <property type="match status" value="1"/>
</dbReference>
<dbReference type="SMART" id="SM00086">
    <property type="entry name" value="PAC"/>
    <property type="match status" value="2"/>
</dbReference>
<dbReference type="Pfam" id="PF02518">
    <property type="entry name" value="HATPase_c"/>
    <property type="match status" value="1"/>
</dbReference>
<dbReference type="InterPro" id="IPR035965">
    <property type="entry name" value="PAS-like_dom_sf"/>
</dbReference>
<dbReference type="SUPFAM" id="SSF55781">
    <property type="entry name" value="GAF domain-like"/>
    <property type="match status" value="1"/>
</dbReference>
<dbReference type="Pfam" id="PF00072">
    <property type="entry name" value="Response_reg"/>
    <property type="match status" value="1"/>
</dbReference>
<evidence type="ECO:0000259" key="9">
    <source>
        <dbReference type="PROSITE" id="PS50113"/>
    </source>
</evidence>
<dbReference type="SMART" id="SM00388">
    <property type="entry name" value="HisKA"/>
    <property type="match status" value="1"/>
</dbReference>
<feature type="domain" description="Histidine kinase" evidence="6">
    <location>
        <begin position="486"/>
        <end position="705"/>
    </location>
</feature>
<evidence type="ECO:0000259" key="8">
    <source>
        <dbReference type="PROSITE" id="PS50112"/>
    </source>
</evidence>
<evidence type="ECO:0000313" key="11">
    <source>
        <dbReference type="Proteomes" id="UP000032068"/>
    </source>
</evidence>
<dbReference type="SMART" id="SM00091">
    <property type="entry name" value="PAS"/>
    <property type="match status" value="1"/>
</dbReference>
<dbReference type="AlphaFoldDB" id="A0A0D0KB13"/>
<feature type="domain" description="PAS" evidence="8">
    <location>
        <begin position="323"/>
        <end position="393"/>
    </location>
</feature>
<dbReference type="InterPro" id="IPR001789">
    <property type="entry name" value="Sig_transdc_resp-reg_receiver"/>
</dbReference>
<dbReference type="InterPro" id="IPR001610">
    <property type="entry name" value="PAC"/>
</dbReference>
<dbReference type="SMART" id="SM00448">
    <property type="entry name" value="REC"/>
    <property type="match status" value="1"/>
</dbReference>
<dbReference type="InterPro" id="IPR036097">
    <property type="entry name" value="HisK_dim/P_sf"/>
</dbReference>
<evidence type="ECO:0000259" key="6">
    <source>
        <dbReference type="PROSITE" id="PS50109"/>
    </source>
</evidence>
<dbReference type="Proteomes" id="UP000032068">
    <property type="component" value="Unassembled WGS sequence"/>
</dbReference>
<dbReference type="Gene3D" id="3.30.450.20">
    <property type="entry name" value="PAS domain"/>
    <property type="match status" value="2"/>
</dbReference>
<dbReference type="InterPro" id="IPR003594">
    <property type="entry name" value="HATPase_dom"/>
</dbReference>
<dbReference type="PROSITE" id="PS50112">
    <property type="entry name" value="PAS"/>
    <property type="match status" value="1"/>
</dbReference>
<dbReference type="PANTHER" id="PTHR43065">
    <property type="entry name" value="SENSOR HISTIDINE KINASE"/>
    <property type="match status" value="1"/>
</dbReference>
<dbReference type="InterPro" id="IPR000700">
    <property type="entry name" value="PAS-assoc_C"/>
</dbReference>
<dbReference type="PRINTS" id="PR00344">
    <property type="entry name" value="BCTRLSENSOR"/>
</dbReference>
<dbReference type="Gene3D" id="3.40.50.2300">
    <property type="match status" value="1"/>
</dbReference>
<dbReference type="EMBL" id="JXQW01000004">
    <property type="protein sequence ID" value="KIQ06072.1"/>
    <property type="molecule type" value="Genomic_DNA"/>
</dbReference>
<dbReference type="InterPro" id="IPR000014">
    <property type="entry name" value="PAS"/>
</dbReference>
<comment type="catalytic activity">
    <reaction evidence="1">
        <text>ATP + protein L-histidine = ADP + protein N-phospho-L-histidine.</text>
        <dbReference type="EC" id="2.7.13.3"/>
    </reaction>
</comment>
<dbReference type="InterPro" id="IPR004358">
    <property type="entry name" value="Sig_transdc_His_kin-like_C"/>
</dbReference>
<dbReference type="PANTHER" id="PTHR43065:SF42">
    <property type="entry name" value="TWO-COMPONENT SENSOR PPRA"/>
    <property type="match status" value="1"/>
</dbReference>
<feature type="domain" description="PAC" evidence="9">
    <location>
        <begin position="394"/>
        <end position="448"/>
    </location>
</feature>
<dbReference type="Gene3D" id="3.30.565.10">
    <property type="entry name" value="Histidine kinase-like ATPase, C-terminal domain"/>
    <property type="match status" value="1"/>
</dbReference>
<dbReference type="CDD" id="cd00082">
    <property type="entry name" value="HisKA"/>
    <property type="match status" value="1"/>
</dbReference>
<dbReference type="PROSITE" id="PS50110">
    <property type="entry name" value="RESPONSE_REGULATORY"/>
    <property type="match status" value="1"/>
</dbReference>
<keyword evidence="4" id="KW-0808">Transferase</keyword>
<dbReference type="NCBIfam" id="TIGR00229">
    <property type="entry name" value="sensory_box"/>
    <property type="match status" value="1"/>
</dbReference>
<dbReference type="Pfam" id="PF00512">
    <property type="entry name" value="HisKA"/>
    <property type="match status" value="1"/>
</dbReference>
<dbReference type="RefSeq" id="WP_042552208.1">
    <property type="nucleotide sequence ID" value="NZ_JXQW01000004.1"/>
</dbReference>
<evidence type="ECO:0000256" key="2">
    <source>
        <dbReference type="ARBA" id="ARBA00012438"/>
    </source>
</evidence>
<dbReference type="SMART" id="SM00387">
    <property type="entry name" value="HATPase_c"/>
    <property type="match status" value="1"/>
</dbReference>
<dbReference type="Pfam" id="PF08448">
    <property type="entry name" value="PAS_4"/>
    <property type="match status" value="2"/>
</dbReference>
<proteinExistence type="predicted"/>
<keyword evidence="3 5" id="KW-0597">Phosphoprotein</keyword>
<dbReference type="SUPFAM" id="SSF55785">
    <property type="entry name" value="PYP-like sensor domain (PAS domain)"/>
    <property type="match status" value="2"/>
</dbReference>
<dbReference type="OrthoDB" id="9770473at2"/>
<dbReference type="PROSITE" id="PS50113">
    <property type="entry name" value="PAC"/>
    <property type="match status" value="1"/>
</dbReference>
<evidence type="ECO:0000256" key="4">
    <source>
        <dbReference type="ARBA" id="ARBA00022777"/>
    </source>
</evidence>
<sequence length="847" mass="92516">MDQLTKTAPRDSAIERFDFLASGGKIGELLQSGNGMNSPLGSPAQWSPSLKTLMATVLPVKAQIALLWGPDYIALYNDAYAPTIGDKHPRALGRPAVESWTELWDDLEPLLHGVRETGETFAAKDRPFYIERHGRGETVYFDVSYSAVREADGSVGGVLCIVSETTERVQFERRQTFLLELGQALPSINDPDSVEALVLRRLTDELKASRVSFAQNQGDGTTFAVKQRYPTQHDGASGGEHYEASEIDLLRSGQPLLRPGDENQQAALHVPVVLHHALEAVLVIEHEYGHGCTDHEAQLAEETAKLAWAWITRAQAEAALRASSAQLSAMFDQASAGIAVCDDAWALVRVNDRYCEIVGRSREELLGQGLYDLGQPGETSRVASACERSLRRGQQFESTRPHNRPDGTTVWTQNHITPLLDEQRHVTGTICVCVDISERMRAEAELRALNEGLEDHVADMVAQREAAIAQLHEAHKMELVGQLTGGFAHDFNNLLTPIMASLELIRRRVPDERASKLVDGALQAADRARILVERLLTFARRQTLKPQAVSLATVIGEMRDLIQRSLGPTTEVCIDIPAEMPTVFIDPHQLELAILNLTVNARDAMLDGGRLKITAELDALADGTVESLSAGQYVHLRVEDSGSGMDEETLRRCIEPFYSTKDVGKGTGLGLPMVQGLLVQSGGGFDIVSQVGQGTRVSLWLPIADTPATRDTSSTEEDAPRAPRPTHVLLVDDENLVRDTTSLHLHDLGYEVTETCSAAAALKLIEGGLKPDVLVTDHVMANKTGAQLAQELRQSMPDLPVLIITGYASLTPTQISDFEVLAKPFRRRDIAIRLAQLVNAKGASPPD</sequence>
<protein>
    <recommendedName>
        <fullName evidence="2">histidine kinase</fullName>
        <ecNumber evidence="2">2.7.13.3</ecNumber>
    </recommendedName>
</protein>
<dbReference type="SUPFAM" id="SSF47384">
    <property type="entry name" value="Homodimeric domain of signal transducing histidine kinase"/>
    <property type="match status" value="1"/>
</dbReference>
<dbReference type="InterPro" id="IPR013656">
    <property type="entry name" value="PAS_4"/>
</dbReference>
<dbReference type="GO" id="GO:0000155">
    <property type="term" value="F:phosphorelay sensor kinase activity"/>
    <property type="evidence" value="ECO:0007669"/>
    <property type="project" value="InterPro"/>
</dbReference>
<dbReference type="SUPFAM" id="SSF52172">
    <property type="entry name" value="CheY-like"/>
    <property type="match status" value="1"/>
</dbReference>
<dbReference type="SUPFAM" id="SSF55874">
    <property type="entry name" value="ATPase domain of HSP90 chaperone/DNA topoisomerase II/histidine kinase"/>
    <property type="match status" value="1"/>
</dbReference>
<dbReference type="EC" id="2.7.13.3" evidence="2"/>
<feature type="modified residue" description="4-aspartylphosphate" evidence="5">
    <location>
        <position position="777"/>
    </location>
</feature>
<evidence type="ECO:0000256" key="1">
    <source>
        <dbReference type="ARBA" id="ARBA00000085"/>
    </source>
</evidence>
<name>A0A0D0KB13_9PSED</name>
<dbReference type="InterPro" id="IPR005467">
    <property type="entry name" value="His_kinase_dom"/>
</dbReference>
<organism evidence="10 11">
    <name type="scientific">Pseudomonas fulva</name>
    <dbReference type="NCBI Taxonomy" id="47880"/>
    <lineage>
        <taxon>Bacteria</taxon>
        <taxon>Pseudomonadati</taxon>
        <taxon>Pseudomonadota</taxon>
        <taxon>Gammaproteobacteria</taxon>
        <taxon>Pseudomonadales</taxon>
        <taxon>Pseudomonadaceae</taxon>
        <taxon>Pseudomonas</taxon>
    </lineage>
</organism>
<keyword evidence="4" id="KW-0418">Kinase</keyword>